<dbReference type="EMBL" id="PYGJ01000009">
    <property type="protein sequence ID" value="PSL18620.1"/>
    <property type="molecule type" value="Genomic_DNA"/>
</dbReference>
<gene>
    <name evidence="2" type="ORF">CLV88_1094</name>
</gene>
<proteinExistence type="predicted"/>
<reference evidence="2 3" key="1">
    <citation type="submission" date="2018-03" db="EMBL/GenBank/DDBJ databases">
        <title>Genomic Encyclopedia of Archaeal and Bacterial Type Strains, Phase II (KMG-II): from individual species to whole genera.</title>
        <authorList>
            <person name="Goeker M."/>
        </authorList>
    </citation>
    <scope>NUCLEOTIDE SEQUENCE [LARGE SCALE GENOMIC DNA]</scope>
    <source>
        <strain evidence="2 3">DSM 100673</strain>
    </source>
</reference>
<protein>
    <submittedName>
        <fullName evidence="2">Uncharacterized protein</fullName>
    </submittedName>
</protein>
<dbReference type="AlphaFoldDB" id="A0A2P8FA83"/>
<evidence type="ECO:0000313" key="2">
    <source>
        <dbReference type="EMBL" id="PSL18620.1"/>
    </source>
</evidence>
<feature type="transmembrane region" description="Helical" evidence="1">
    <location>
        <begin position="6"/>
        <end position="26"/>
    </location>
</feature>
<keyword evidence="1" id="KW-0812">Transmembrane</keyword>
<name>A0A2P8FA83_9RHOB</name>
<evidence type="ECO:0000313" key="3">
    <source>
        <dbReference type="Proteomes" id="UP000240418"/>
    </source>
</evidence>
<organism evidence="2 3">
    <name type="scientific">Shimia abyssi</name>
    <dbReference type="NCBI Taxonomy" id="1662395"/>
    <lineage>
        <taxon>Bacteria</taxon>
        <taxon>Pseudomonadati</taxon>
        <taxon>Pseudomonadota</taxon>
        <taxon>Alphaproteobacteria</taxon>
        <taxon>Rhodobacterales</taxon>
        <taxon>Roseobacteraceae</taxon>
    </lineage>
</organism>
<keyword evidence="1" id="KW-0472">Membrane</keyword>
<keyword evidence="3" id="KW-1185">Reference proteome</keyword>
<comment type="caution">
    <text evidence="2">The sequence shown here is derived from an EMBL/GenBank/DDBJ whole genome shotgun (WGS) entry which is preliminary data.</text>
</comment>
<accession>A0A2P8FA83</accession>
<evidence type="ECO:0000256" key="1">
    <source>
        <dbReference type="SAM" id="Phobius"/>
    </source>
</evidence>
<keyword evidence="1" id="KW-1133">Transmembrane helix</keyword>
<sequence length="39" mass="4554">MLHLLLNWIPHQLGCLVIWAGYVAILEKLPHVDKYSLVR</sequence>
<dbReference type="Proteomes" id="UP000240418">
    <property type="component" value="Unassembled WGS sequence"/>
</dbReference>